<dbReference type="PANTHER" id="PTHR11461">
    <property type="entry name" value="SERINE PROTEASE INHIBITOR, SERPIN"/>
    <property type="match status" value="1"/>
</dbReference>
<dbReference type="AlphaFoldDB" id="A0A151LY00"/>
<evidence type="ECO:0000256" key="3">
    <source>
        <dbReference type="ARBA" id="ARBA00022525"/>
    </source>
</evidence>
<dbReference type="STRING" id="8496.A0A151LY00"/>
<dbReference type="InterPro" id="IPR000215">
    <property type="entry name" value="Serpin_fam"/>
</dbReference>
<keyword evidence="11" id="KW-1185">Reference proteome</keyword>
<dbReference type="InterPro" id="IPR036186">
    <property type="entry name" value="Serpin_sf"/>
</dbReference>
<feature type="signal peptide" evidence="8">
    <location>
        <begin position="1"/>
        <end position="47"/>
    </location>
</feature>
<dbReference type="PROSITE" id="PS00284">
    <property type="entry name" value="SERPIN"/>
    <property type="match status" value="1"/>
</dbReference>
<dbReference type="GO" id="GO:0016525">
    <property type="term" value="P:negative regulation of angiogenesis"/>
    <property type="evidence" value="ECO:0007669"/>
    <property type="project" value="InterPro"/>
</dbReference>
<comment type="caution">
    <text evidence="10">The sequence shown here is derived from an EMBL/GenBank/DDBJ whole genome shotgun (WGS) entry which is preliminary data.</text>
</comment>
<dbReference type="Gene3D" id="3.30.497.10">
    <property type="entry name" value="Antithrombin, subunit I, domain 2"/>
    <property type="match status" value="1"/>
</dbReference>
<dbReference type="Gene3D" id="2.30.39.10">
    <property type="entry name" value="Alpha-1-antitrypsin, domain 1"/>
    <property type="match status" value="1"/>
</dbReference>
<dbReference type="GO" id="GO:0004867">
    <property type="term" value="F:serine-type endopeptidase inhibitor activity"/>
    <property type="evidence" value="ECO:0007669"/>
    <property type="project" value="InterPro"/>
</dbReference>
<dbReference type="Pfam" id="PF00079">
    <property type="entry name" value="Serpin"/>
    <property type="match status" value="1"/>
</dbReference>
<evidence type="ECO:0000256" key="5">
    <source>
        <dbReference type="ARBA" id="ARBA00023180"/>
    </source>
</evidence>
<dbReference type="InterPro" id="IPR042178">
    <property type="entry name" value="Serpin_sf_1"/>
</dbReference>
<dbReference type="PANTHER" id="PTHR11461:SF84">
    <property type="entry name" value="PIGMENT EPITHELIUM-DERIVED FACTOR"/>
    <property type="match status" value="1"/>
</dbReference>
<feature type="chain" id="PRO_5007584569" evidence="8">
    <location>
        <begin position="48"/>
        <end position="445"/>
    </location>
</feature>
<dbReference type="SMART" id="SM00093">
    <property type="entry name" value="SERPIN"/>
    <property type="match status" value="1"/>
</dbReference>
<evidence type="ECO:0000256" key="8">
    <source>
        <dbReference type="SAM" id="SignalP"/>
    </source>
</evidence>
<dbReference type="InterPro" id="IPR023796">
    <property type="entry name" value="Serpin_dom"/>
</dbReference>
<feature type="compositionally biased region" description="Polar residues" evidence="7">
    <location>
        <begin position="47"/>
        <end position="57"/>
    </location>
</feature>
<dbReference type="GO" id="GO:0005615">
    <property type="term" value="C:extracellular space"/>
    <property type="evidence" value="ECO:0007669"/>
    <property type="project" value="InterPro"/>
</dbReference>
<comment type="subcellular location">
    <subcellularLocation>
        <location evidence="1">Secreted</location>
    </subcellularLocation>
</comment>
<evidence type="ECO:0000313" key="11">
    <source>
        <dbReference type="Proteomes" id="UP000050525"/>
    </source>
</evidence>
<feature type="region of interest" description="Disordered" evidence="7">
    <location>
        <begin position="47"/>
        <end position="71"/>
    </location>
</feature>
<dbReference type="SUPFAM" id="SSF56574">
    <property type="entry name" value="Serpins"/>
    <property type="match status" value="1"/>
</dbReference>
<comment type="similarity">
    <text evidence="2 6">Belongs to the serpin family.</text>
</comment>
<name>A0A151LY00_ALLMI</name>
<keyword evidence="4 8" id="KW-0732">Signal</keyword>
<gene>
    <name evidence="10" type="primary">SERPINF1</name>
    <name evidence="10" type="ORF">Y1Q_0020525</name>
</gene>
<dbReference type="InterPro" id="IPR042185">
    <property type="entry name" value="Serpin_sf_2"/>
</dbReference>
<dbReference type="EMBL" id="AKHW03007086">
    <property type="protein sequence ID" value="KYO17152.1"/>
    <property type="molecule type" value="Genomic_DNA"/>
</dbReference>
<dbReference type="CDD" id="cd02052">
    <property type="entry name" value="serpinF1_PEDF"/>
    <property type="match status" value="1"/>
</dbReference>
<keyword evidence="3" id="KW-0964">Secreted</keyword>
<proteinExistence type="inferred from homology"/>
<evidence type="ECO:0000256" key="4">
    <source>
        <dbReference type="ARBA" id="ARBA00022729"/>
    </source>
</evidence>
<evidence type="ECO:0000259" key="9">
    <source>
        <dbReference type="SMART" id="SM00093"/>
    </source>
</evidence>
<dbReference type="GO" id="GO:0050769">
    <property type="term" value="P:positive regulation of neurogenesis"/>
    <property type="evidence" value="ECO:0007669"/>
    <property type="project" value="InterPro"/>
</dbReference>
<evidence type="ECO:0000256" key="6">
    <source>
        <dbReference type="RuleBase" id="RU000411"/>
    </source>
</evidence>
<accession>A0A151LY00</accession>
<feature type="domain" description="Serpin" evidence="9">
    <location>
        <begin position="90"/>
        <end position="442"/>
    </location>
</feature>
<evidence type="ECO:0000256" key="1">
    <source>
        <dbReference type="ARBA" id="ARBA00004613"/>
    </source>
</evidence>
<dbReference type="eggNOG" id="KOG2392">
    <property type="taxonomic scope" value="Eukaryota"/>
</dbReference>
<dbReference type="FunFam" id="3.30.497.10:FF:000003">
    <property type="entry name" value="Serpin family F member 1"/>
    <property type="match status" value="1"/>
</dbReference>
<protein>
    <submittedName>
        <fullName evidence="10">Pigment epithelium-derived factor</fullName>
    </submittedName>
</protein>
<sequence length="445" mass="49593">MSLNLLTKVGNLGQHWPREARGSSMQTPLVFLLLLLLLGLLASPGSSQNSANEQDSATPDGGNAGEAEEEDPFYKTPVNKLAAAVSNFGYDLYRQQSGRTATANVLLSPFSVATALSGLSLGAGQRTEDLISRTLYYDLLNKAEVHNTYKELLTSISAPEKGFRSVFRIILERKLRMKVGFPSQLEKAYRIRLKILTGNSQTDLQELNNWVRQQTKGKILRFLKDMPTDVSIFLAGAAYFKGHWATKFDPRKTTLQDFYLEEDRIVTVPMMSDPNAILRYGFDSELNCKIAQLPLTGGVSAMFFLPLKVTQNLTLIEESLSSEFVHDIDKELKTVHAVLSVPKLKLSFEESLGSTLQEMRLQQLFISPDFSKMSAKPIKLSHVHHKTVLELSEDGANSTPNPGVNAARLTFPLDYHLNRPFLLVLRDDATGTLFFIGKILDPRNI</sequence>
<dbReference type="InterPro" id="IPR023795">
    <property type="entry name" value="Serpin_CS"/>
</dbReference>
<evidence type="ECO:0000256" key="7">
    <source>
        <dbReference type="SAM" id="MobiDB-lite"/>
    </source>
</evidence>
<reference evidence="10 11" key="1">
    <citation type="journal article" date="2012" name="Genome Biol.">
        <title>Sequencing three crocodilian genomes to illuminate the evolution of archosaurs and amniotes.</title>
        <authorList>
            <person name="St John J.A."/>
            <person name="Braun E.L."/>
            <person name="Isberg S.R."/>
            <person name="Miles L.G."/>
            <person name="Chong A.Y."/>
            <person name="Gongora J."/>
            <person name="Dalzell P."/>
            <person name="Moran C."/>
            <person name="Bed'hom B."/>
            <person name="Abzhanov A."/>
            <person name="Burgess S.C."/>
            <person name="Cooksey A.M."/>
            <person name="Castoe T.A."/>
            <person name="Crawford N.G."/>
            <person name="Densmore L.D."/>
            <person name="Drew J.C."/>
            <person name="Edwards S.V."/>
            <person name="Faircloth B.C."/>
            <person name="Fujita M.K."/>
            <person name="Greenwold M.J."/>
            <person name="Hoffmann F.G."/>
            <person name="Howard J.M."/>
            <person name="Iguchi T."/>
            <person name="Janes D.E."/>
            <person name="Khan S.Y."/>
            <person name="Kohno S."/>
            <person name="de Koning A.J."/>
            <person name="Lance S.L."/>
            <person name="McCarthy F.M."/>
            <person name="McCormack J.E."/>
            <person name="Merchant M.E."/>
            <person name="Peterson D.G."/>
            <person name="Pollock D.D."/>
            <person name="Pourmand N."/>
            <person name="Raney B.J."/>
            <person name="Roessler K.A."/>
            <person name="Sanford J.R."/>
            <person name="Sawyer R.H."/>
            <person name="Schmidt C.J."/>
            <person name="Triplett E.W."/>
            <person name="Tuberville T.D."/>
            <person name="Venegas-Anaya M."/>
            <person name="Howard J.T."/>
            <person name="Jarvis E.D."/>
            <person name="Guillette L.J.Jr."/>
            <person name="Glenn T.C."/>
            <person name="Green R.E."/>
            <person name="Ray D.A."/>
        </authorList>
    </citation>
    <scope>NUCLEOTIDE SEQUENCE [LARGE SCALE GENOMIC DNA]</scope>
    <source>
        <strain evidence="10">KSC_2009_1</strain>
    </source>
</reference>
<evidence type="ECO:0000256" key="2">
    <source>
        <dbReference type="ARBA" id="ARBA00009500"/>
    </source>
</evidence>
<dbReference type="Proteomes" id="UP000050525">
    <property type="component" value="Unassembled WGS sequence"/>
</dbReference>
<keyword evidence="5" id="KW-0325">Glycoprotein</keyword>
<dbReference type="InterPro" id="IPR033832">
    <property type="entry name" value="PEDF_serpin_dom"/>
</dbReference>
<evidence type="ECO:0000313" key="10">
    <source>
        <dbReference type="EMBL" id="KYO17152.1"/>
    </source>
</evidence>
<organism evidence="10 11">
    <name type="scientific">Alligator mississippiensis</name>
    <name type="common">American alligator</name>
    <dbReference type="NCBI Taxonomy" id="8496"/>
    <lineage>
        <taxon>Eukaryota</taxon>
        <taxon>Metazoa</taxon>
        <taxon>Chordata</taxon>
        <taxon>Craniata</taxon>
        <taxon>Vertebrata</taxon>
        <taxon>Euteleostomi</taxon>
        <taxon>Archelosauria</taxon>
        <taxon>Archosauria</taxon>
        <taxon>Crocodylia</taxon>
        <taxon>Alligatoridae</taxon>
        <taxon>Alligatorinae</taxon>
        <taxon>Alligator</taxon>
    </lineage>
</organism>